<evidence type="ECO:0000256" key="3">
    <source>
        <dbReference type="ARBA" id="ARBA00023242"/>
    </source>
</evidence>
<proteinExistence type="inferred from homology"/>
<dbReference type="RefSeq" id="XP_022086389.1">
    <property type="nucleotide sequence ID" value="XM_022230697.1"/>
</dbReference>
<evidence type="ECO:0000256" key="2">
    <source>
        <dbReference type="ARBA" id="ARBA00006705"/>
    </source>
</evidence>
<comment type="similarity">
    <text evidence="2">Belongs to the Integrator subunit 2 family.</text>
</comment>
<sequence length="1143" mass="127598">MSKRFELSPAAFEAIQNVDIEQIARMDEGSIRALLPCLVRMSLCAPLDVSQAWVEGRKQILRVLSGLEVVNSIVALLSVDFNALEQDARKELQMRHKLGETENLLTSNIQHGLALEFERSDPASRLRLLISELLFVSSQIKDTTDFVRRPCELFESEVYLEEVSDVLCIAQAELPSLLSIDKMAESLLRAQYGPILLCRLVANVPDSFFQVCKNLIVNGERQDEDSYGGRRRTQTLRMLATMNPSQALSIRALAIDQCKLPGLAVALSLDHDTPDQSESRMSDVVGFISGLLLGSNSGVRNWFAQFVRNGQKHKADASTSILQALRMHLLQQLKAIIPSEEFHGNLPERQVVQASAVMRLYCALKGIAGLKFSEEESKQLLRLLSSHPLPTPSGIHFICLGLCMLFACPSLISQEDESVVIDWINWLVREGPMFERESGVSASFSEMLLLMASHFHGNQVHAIIDLVCSTLGMKIPIRPNSLARLRLMFMQEVFTEQVVTAHAVTVAVTPDLSGSISGYLPIHCVYNLLQNRAFAKHKVPIKDWIFKQICHSAPPLHPLCPPLLEAYVTSVVVPTQSGTKQYRNEPLTEREILSVYKTSNVSLLRASVLAEDPGVAGEGGSGLTVQLLMLYYLLLYEDCVLSNMKTLVMHNERPQSYSSKLTSQIPIKYLLHEAQRHQPDYAGLYPSLLRLLATHYPHLCLVEDWLGEELMEEEVGGRERKKRQGGAPASKCSPARLRNALQHAREDPSESLLLLRRLCQSEPHHLMDFAEVLVDSLPGLLGERVPRQVVTLAVKLWRMLNTVMLRKLRVMTVNALVCTKPVVPFTEEDITLDPLIVLRCDLRVFRCPPILDVVMQMLTAYLAASRAFLATHLQSSPSILRRPEQGLTPQPTDPEREELKSALIAAQESTAVQLLLEICLPLENEEEVSSKLSLLCEVQCLVCSQLHQMFIADPNLAKLIHFQGYASELLPITVAGIPSMHICLDFIPELLSQPQTDKQIFAIELVSHLCLQFALPKSLSVARLAINVMSTLLTVLPSESLCEFFLPTLPSLVRICQAFPPMYEDVTSLLTQIGRMCMSRLAAVNSPMRAGTNSSSFGLFTSKGSQQRPEDLNLRNSDRVLHMAVENTFRDIVKFAVVNKKIF</sequence>
<evidence type="ECO:0000313" key="5">
    <source>
        <dbReference type="RefSeq" id="XP_022086389.1"/>
    </source>
</evidence>
<organism evidence="4 5">
    <name type="scientific">Acanthaster planci</name>
    <name type="common">Crown-of-thorns starfish</name>
    <dbReference type="NCBI Taxonomy" id="133434"/>
    <lineage>
        <taxon>Eukaryota</taxon>
        <taxon>Metazoa</taxon>
        <taxon>Echinodermata</taxon>
        <taxon>Eleutherozoa</taxon>
        <taxon>Asterozoa</taxon>
        <taxon>Asteroidea</taxon>
        <taxon>Valvatacea</taxon>
        <taxon>Valvatida</taxon>
        <taxon>Acanthasteridae</taxon>
        <taxon>Acanthaster</taxon>
    </lineage>
</organism>
<dbReference type="GO" id="GO:0032039">
    <property type="term" value="C:integrator complex"/>
    <property type="evidence" value="ECO:0007669"/>
    <property type="project" value="InterPro"/>
</dbReference>
<dbReference type="PRINTS" id="PR02105">
    <property type="entry name" value="INTSUBUNIT2"/>
</dbReference>
<dbReference type="PANTHER" id="PTHR28608">
    <property type="entry name" value="INTEGRATOR COMPLEX SUBUNIT 2"/>
    <property type="match status" value="1"/>
</dbReference>
<comment type="subcellular location">
    <subcellularLocation>
        <location evidence="1">Nucleus</location>
    </subcellularLocation>
</comment>
<evidence type="ECO:0000256" key="1">
    <source>
        <dbReference type="ARBA" id="ARBA00004123"/>
    </source>
</evidence>
<dbReference type="InterPro" id="IPR016024">
    <property type="entry name" value="ARM-type_fold"/>
</dbReference>
<dbReference type="Pfam" id="PF14750">
    <property type="entry name" value="INTS2"/>
    <property type="match status" value="1"/>
</dbReference>
<dbReference type="GO" id="GO:0034472">
    <property type="term" value="P:snRNA 3'-end processing"/>
    <property type="evidence" value="ECO:0007669"/>
    <property type="project" value="TreeGrafter"/>
</dbReference>
<keyword evidence="4" id="KW-1185">Reference proteome</keyword>
<evidence type="ECO:0000313" key="4">
    <source>
        <dbReference type="Proteomes" id="UP000694845"/>
    </source>
</evidence>
<dbReference type="SUPFAM" id="SSF48371">
    <property type="entry name" value="ARM repeat"/>
    <property type="match status" value="1"/>
</dbReference>
<dbReference type="InterPro" id="IPR029321">
    <property type="entry name" value="INTS2"/>
</dbReference>
<dbReference type="GeneID" id="110976959"/>
<dbReference type="OrthoDB" id="70899at2759"/>
<dbReference type="InterPro" id="IPR026236">
    <property type="entry name" value="Int2_metazoa"/>
</dbReference>
<protein>
    <submittedName>
        <fullName evidence="5">Integrator complex subunit 2-like</fullName>
    </submittedName>
</protein>
<reference evidence="5" key="1">
    <citation type="submission" date="2025-08" db="UniProtKB">
        <authorList>
            <consortium name="RefSeq"/>
        </authorList>
    </citation>
    <scope>IDENTIFICATION</scope>
</reference>
<dbReference type="PANTHER" id="PTHR28608:SF1">
    <property type="entry name" value="INTEGRATOR COMPLEX SUBUNIT 2"/>
    <property type="match status" value="1"/>
</dbReference>
<dbReference type="AlphaFoldDB" id="A0A8B7XZQ5"/>
<gene>
    <name evidence="5" type="primary">LOC110976959</name>
</gene>
<dbReference type="CTD" id="57508"/>
<dbReference type="OMA" id="IISNYPH"/>
<keyword evidence="3" id="KW-0539">Nucleus</keyword>
<accession>A0A8B7XZQ5</accession>
<dbReference type="KEGG" id="aplc:110976959"/>
<dbReference type="Proteomes" id="UP000694845">
    <property type="component" value="Unplaced"/>
</dbReference>
<name>A0A8B7XZQ5_ACAPL</name>